<evidence type="ECO:0000256" key="5">
    <source>
        <dbReference type="SAM" id="MobiDB-lite"/>
    </source>
</evidence>
<evidence type="ECO:0000313" key="7">
    <source>
        <dbReference type="Proteomes" id="UP000198582"/>
    </source>
</evidence>
<accession>A0A1H8YKL1</accession>
<dbReference type="InterPro" id="IPR051792">
    <property type="entry name" value="GGT_bact"/>
</dbReference>
<keyword evidence="3 6" id="KW-0378">Hydrolase</keyword>
<protein>
    <submittedName>
        <fullName evidence="6">Gamma-glutamyltranspeptidase / glutathione hydrolase</fullName>
    </submittedName>
</protein>
<evidence type="ECO:0000256" key="1">
    <source>
        <dbReference type="ARBA" id="ARBA00009381"/>
    </source>
</evidence>
<reference evidence="6 7" key="1">
    <citation type="submission" date="2016-10" db="EMBL/GenBank/DDBJ databases">
        <authorList>
            <person name="de Groot N.N."/>
        </authorList>
    </citation>
    <scope>NUCLEOTIDE SEQUENCE [LARGE SCALE GENOMIC DNA]</scope>
    <source>
        <strain evidence="6 7">DSM 44993</strain>
    </source>
</reference>
<organism evidence="6 7">
    <name type="scientific">Amycolatopsis saalfeldensis</name>
    <dbReference type="NCBI Taxonomy" id="394193"/>
    <lineage>
        <taxon>Bacteria</taxon>
        <taxon>Bacillati</taxon>
        <taxon>Actinomycetota</taxon>
        <taxon>Actinomycetes</taxon>
        <taxon>Pseudonocardiales</taxon>
        <taxon>Pseudonocardiaceae</taxon>
        <taxon>Amycolatopsis</taxon>
    </lineage>
</organism>
<proteinExistence type="inferred from homology"/>
<evidence type="ECO:0000256" key="2">
    <source>
        <dbReference type="ARBA" id="ARBA00022679"/>
    </source>
</evidence>
<evidence type="ECO:0000313" key="6">
    <source>
        <dbReference type="EMBL" id="SEP52581.1"/>
    </source>
</evidence>
<evidence type="ECO:0000256" key="3">
    <source>
        <dbReference type="ARBA" id="ARBA00022801"/>
    </source>
</evidence>
<evidence type="ECO:0000256" key="4">
    <source>
        <dbReference type="ARBA" id="ARBA00023145"/>
    </source>
</evidence>
<feature type="region of interest" description="Disordered" evidence="5">
    <location>
        <begin position="1"/>
        <end position="22"/>
    </location>
</feature>
<dbReference type="GO" id="GO:0016787">
    <property type="term" value="F:hydrolase activity"/>
    <property type="evidence" value="ECO:0007669"/>
    <property type="project" value="UniProtKB-KW"/>
</dbReference>
<name>A0A1H8YKL1_9PSEU</name>
<dbReference type="Pfam" id="PF01019">
    <property type="entry name" value="G_glu_transpept"/>
    <property type="match status" value="1"/>
</dbReference>
<dbReference type="PRINTS" id="PR01210">
    <property type="entry name" value="GGTRANSPTASE"/>
</dbReference>
<keyword evidence="2" id="KW-0808">Transferase</keyword>
<dbReference type="SUPFAM" id="SSF56235">
    <property type="entry name" value="N-terminal nucleophile aminohydrolases (Ntn hydrolases)"/>
    <property type="match status" value="1"/>
</dbReference>
<keyword evidence="4" id="KW-0865">Zymogen</keyword>
<sequence length="534" mass="55555">MAEHRSARTTSAAQHDRLDPAGWDHAEVEAALDWRRIRQDERPAAASGGSAVLVGSTGPFATLAGRHALEAGGSATDAVLTTAFTQIALSLGAWVSYAGLFGLVHHEAATGATTTVSGGFGTFAGETGPLDIPAPPQPSGRTALVPGFVAGAHAAHGKSGRLPWDRLWSPARHVIERGIPVNAHLERMLTIRADVLTRTDEGRAIFAPDGRVPRAGELFFQPRLAKTVAALAEQGPDWMYRGPWAEHFVSAVRRDGGHAALDDLANYRAHCAEPVWGSFAGHEIAGLPTPDTGGAELLAALARLEAAGIGEPSQDPRSLAGFLSALDNTPPGSHSDYVLAVDREGNVASLCHSINTAMWGTTGIVVDGIPLPDAAAFQQPLLASLAPGDHLPMPVEPAIALRAGRPVLACSSIGVGLHQATLLGLHRVLALGRPVAEAVAEPLVHGPDIIAGDSVTSVVIEQESRTPSHVVDERFSPECVTAARDAGYAVTTRSADDPVLPRGFWAAITTDPDTGAHTGARTPYGQGPVRTTSA</sequence>
<dbReference type="InterPro" id="IPR029055">
    <property type="entry name" value="Ntn_hydrolases_N"/>
</dbReference>
<dbReference type="PANTHER" id="PTHR43199">
    <property type="entry name" value="GLUTATHIONE HYDROLASE"/>
    <property type="match status" value="1"/>
</dbReference>
<dbReference type="STRING" id="394193.SAMN04489732_12152"/>
<dbReference type="InterPro" id="IPR043137">
    <property type="entry name" value="GGT_ssub_C"/>
</dbReference>
<feature type="region of interest" description="Disordered" evidence="5">
    <location>
        <begin position="511"/>
        <end position="534"/>
    </location>
</feature>
<gene>
    <name evidence="6" type="ORF">SAMN04489732_12152</name>
</gene>
<dbReference type="PANTHER" id="PTHR43199:SF1">
    <property type="entry name" value="GLUTATHIONE HYDROLASE PROENZYME"/>
    <property type="match status" value="1"/>
</dbReference>
<keyword evidence="7" id="KW-1185">Reference proteome</keyword>
<dbReference type="GO" id="GO:0016740">
    <property type="term" value="F:transferase activity"/>
    <property type="evidence" value="ECO:0007669"/>
    <property type="project" value="UniProtKB-KW"/>
</dbReference>
<dbReference type="RefSeq" id="WP_091626087.1">
    <property type="nucleotide sequence ID" value="NZ_FOEF01000021.1"/>
</dbReference>
<comment type="similarity">
    <text evidence="1">Belongs to the gamma-glutamyltransferase family.</text>
</comment>
<dbReference type="AlphaFoldDB" id="A0A1H8YKL1"/>
<dbReference type="OrthoDB" id="9781342at2"/>
<dbReference type="EMBL" id="FOEF01000021">
    <property type="protein sequence ID" value="SEP52581.1"/>
    <property type="molecule type" value="Genomic_DNA"/>
</dbReference>
<dbReference type="Proteomes" id="UP000198582">
    <property type="component" value="Unassembled WGS sequence"/>
</dbReference>
<dbReference type="Gene3D" id="3.60.20.40">
    <property type="match status" value="1"/>
</dbReference>